<name>A0AAN8PET6_POLSC</name>
<reference evidence="2 3" key="1">
    <citation type="submission" date="2023-10" db="EMBL/GenBank/DDBJ databases">
        <title>Genomes of two closely related lineages of the louse Polyplax serrata with different host specificities.</title>
        <authorList>
            <person name="Martinu J."/>
            <person name="Tarabai H."/>
            <person name="Stefka J."/>
            <person name="Hypsa V."/>
        </authorList>
    </citation>
    <scope>NUCLEOTIDE SEQUENCE [LARGE SCALE GENOMIC DNA]</scope>
    <source>
        <strain evidence="2">HR10_N</strain>
    </source>
</reference>
<comment type="caution">
    <text evidence="2">The sequence shown here is derived from an EMBL/GenBank/DDBJ whole genome shotgun (WGS) entry which is preliminary data.</text>
</comment>
<organism evidence="2 3">
    <name type="scientific">Polyplax serrata</name>
    <name type="common">Common mouse louse</name>
    <dbReference type="NCBI Taxonomy" id="468196"/>
    <lineage>
        <taxon>Eukaryota</taxon>
        <taxon>Metazoa</taxon>
        <taxon>Ecdysozoa</taxon>
        <taxon>Arthropoda</taxon>
        <taxon>Hexapoda</taxon>
        <taxon>Insecta</taxon>
        <taxon>Pterygota</taxon>
        <taxon>Neoptera</taxon>
        <taxon>Paraneoptera</taxon>
        <taxon>Psocodea</taxon>
        <taxon>Troctomorpha</taxon>
        <taxon>Phthiraptera</taxon>
        <taxon>Anoplura</taxon>
        <taxon>Polyplacidae</taxon>
        <taxon>Polyplax</taxon>
    </lineage>
</organism>
<feature type="compositionally biased region" description="Low complexity" evidence="1">
    <location>
        <begin position="11"/>
        <end position="23"/>
    </location>
</feature>
<accession>A0AAN8PET6</accession>
<sequence>MDENKTRRQQKQQQQRAGWDQQRNVAPDQSVGKRPLDESEFVRKFFNVLLVPQKYHQLNFELNS</sequence>
<feature type="region of interest" description="Disordered" evidence="1">
    <location>
        <begin position="1"/>
        <end position="36"/>
    </location>
</feature>
<evidence type="ECO:0000313" key="3">
    <source>
        <dbReference type="Proteomes" id="UP001372834"/>
    </source>
</evidence>
<dbReference type="Proteomes" id="UP001372834">
    <property type="component" value="Unassembled WGS sequence"/>
</dbReference>
<evidence type="ECO:0000256" key="1">
    <source>
        <dbReference type="SAM" id="MobiDB-lite"/>
    </source>
</evidence>
<gene>
    <name evidence="2" type="ORF">RUM43_011153</name>
</gene>
<protein>
    <submittedName>
        <fullName evidence="2">Uncharacterized protein</fullName>
    </submittedName>
</protein>
<dbReference type="EMBL" id="JAWJWE010000039">
    <property type="protein sequence ID" value="KAK6620857.1"/>
    <property type="molecule type" value="Genomic_DNA"/>
</dbReference>
<evidence type="ECO:0000313" key="2">
    <source>
        <dbReference type="EMBL" id="KAK6620857.1"/>
    </source>
</evidence>
<dbReference type="AlphaFoldDB" id="A0AAN8PET6"/>
<proteinExistence type="predicted"/>